<protein>
    <recommendedName>
        <fullName evidence="6">IPT/TIG domain-containing protein</fullName>
    </recommendedName>
</protein>
<dbReference type="CDD" id="cd00102">
    <property type="entry name" value="IPT"/>
    <property type="match status" value="1"/>
</dbReference>
<reference evidence="8" key="1">
    <citation type="submission" date="2016-11" db="EMBL/GenBank/DDBJ databases">
        <authorList>
            <person name="Guldener U."/>
        </authorList>
    </citation>
    <scope>NUCLEOTIDE SEQUENCE [LARGE SCALE GENOMIC DNA]</scope>
</reference>
<dbReference type="OrthoDB" id="3972546at2759"/>
<dbReference type="InterPro" id="IPR013783">
    <property type="entry name" value="Ig-like_fold"/>
</dbReference>
<dbReference type="PROSITE" id="PS50297">
    <property type="entry name" value="ANK_REP_REGION"/>
    <property type="match status" value="2"/>
</dbReference>
<dbReference type="Pfam" id="PF25603">
    <property type="entry name" value="SPT23_MGA2_DBD"/>
    <property type="match status" value="1"/>
</dbReference>
<dbReference type="InterPro" id="IPR002110">
    <property type="entry name" value="Ankyrin_rpt"/>
</dbReference>
<dbReference type="Gene3D" id="1.25.40.20">
    <property type="entry name" value="Ankyrin repeat-containing domain"/>
    <property type="match status" value="1"/>
</dbReference>
<evidence type="ECO:0000256" key="1">
    <source>
        <dbReference type="ARBA" id="ARBA00022737"/>
    </source>
</evidence>
<dbReference type="GO" id="GO:0051059">
    <property type="term" value="F:NF-kappaB binding"/>
    <property type="evidence" value="ECO:0007669"/>
    <property type="project" value="TreeGrafter"/>
</dbReference>
<dbReference type="Gene3D" id="2.60.40.10">
    <property type="entry name" value="Immunoglobulins"/>
    <property type="match status" value="1"/>
</dbReference>
<keyword evidence="8" id="KW-1185">Reference proteome</keyword>
<evidence type="ECO:0000313" key="8">
    <source>
        <dbReference type="Proteomes" id="UP000183365"/>
    </source>
</evidence>
<dbReference type="GO" id="GO:0071356">
    <property type="term" value="P:cellular response to tumor necrosis factor"/>
    <property type="evidence" value="ECO:0007669"/>
    <property type="project" value="TreeGrafter"/>
</dbReference>
<dbReference type="InterPro" id="IPR002909">
    <property type="entry name" value="IPT_dom"/>
</dbReference>
<feature type="repeat" description="ANK" evidence="3">
    <location>
        <begin position="785"/>
        <end position="817"/>
    </location>
</feature>
<dbReference type="PANTHER" id="PTHR46680:SF3">
    <property type="entry name" value="NF-KAPPA-B INHIBITOR CACTUS"/>
    <property type="match status" value="1"/>
</dbReference>
<evidence type="ECO:0000256" key="4">
    <source>
        <dbReference type="SAM" id="MobiDB-lite"/>
    </source>
</evidence>
<dbReference type="SMART" id="SM00248">
    <property type="entry name" value="ANK"/>
    <property type="match status" value="3"/>
</dbReference>
<keyword evidence="5" id="KW-1133">Transmembrane helix</keyword>
<keyword evidence="1" id="KW-0677">Repeat</keyword>
<dbReference type="EMBL" id="FQNF01000097">
    <property type="protein sequence ID" value="SGZ41366.1"/>
    <property type="molecule type" value="Genomic_DNA"/>
</dbReference>
<dbReference type="Proteomes" id="UP000183365">
    <property type="component" value="Unassembled WGS sequence"/>
</dbReference>
<dbReference type="InterPro" id="IPR014756">
    <property type="entry name" value="Ig_E-set"/>
</dbReference>
<evidence type="ECO:0000259" key="6">
    <source>
        <dbReference type="SMART" id="SM00429"/>
    </source>
</evidence>
<evidence type="ECO:0000256" key="5">
    <source>
        <dbReference type="SAM" id="Phobius"/>
    </source>
</evidence>
<dbReference type="Pfam" id="PF01833">
    <property type="entry name" value="TIG"/>
    <property type="match status" value="1"/>
</dbReference>
<evidence type="ECO:0000256" key="2">
    <source>
        <dbReference type="ARBA" id="ARBA00023043"/>
    </source>
</evidence>
<gene>
    <name evidence="7" type="ORF">HGUI_03567</name>
</gene>
<dbReference type="SUPFAM" id="SSF48403">
    <property type="entry name" value="Ankyrin repeat"/>
    <property type="match status" value="1"/>
</dbReference>
<organism evidence="7 8">
    <name type="scientific">Hanseniaspora guilliermondii</name>
    <dbReference type="NCBI Taxonomy" id="56406"/>
    <lineage>
        <taxon>Eukaryota</taxon>
        <taxon>Fungi</taxon>
        <taxon>Dikarya</taxon>
        <taxon>Ascomycota</taxon>
        <taxon>Saccharomycotina</taxon>
        <taxon>Saccharomycetes</taxon>
        <taxon>Saccharomycodales</taxon>
        <taxon>Saccharomycodaceae</taxon>
        <taxon>Hanseniaspora</taxon>
    </lineage>
</organism>
<feature type="transmembrane region" description="Helical" evidence="5">
    <location>
        <begin position="1114"/>
        <end position="1133"/>
    </location>
</feature>
<dbReference type="Pfam" id="PF12796">
    <property type="entry name" value="Ank_2"/>
    <property type="match status" value="1"/>
</dbReference>
<keyword evidence="5" id="KW-0812">Transmembrane</keyword>
<accession>A0A1L0FP80</accession>
<evidence type="ECO:0000256" key="3">
    <source>
        <dbReference type="PROSITE-ProRule" id="PRU00023"/>
    </source>
</evidence>
<evidence type="ECO:0000313" key="7">
    <source>
        <dbReference type="EMBL" id="SGZ41366.1"/>
    </source>
</evidence>
<dbReference type="PROSITE" id="PS50088">
    <property type="entry name" value="ANK_REPEAT"/>
    <property type="match status" value="2"/>
</dbReference>
<dbReference type="GO" id="GO:0005829">
    <property type="term" value="C:cytosol"/>
    <property type="evidence" value="ECO:0007669"/>
    <property type="project" value="TreeGrafter"/>
</dbReference>
<dbReference type="VEuPathDB" id="FungiDB:HGUI_03567"/>
<dbReference type="InterPro" id="IPR051070">
    <property type="entry name" value="NF-kappa-B_inhibitor"/>
</dbReference>
<dbReference type="InterPro" id="IPR036770">
    <property type="entry name" value="Ankyrin_rpt-contain_sf"/>
</dbReference>
<dbReference type="PANTHER" id="PTHR46680">
    <property type="entry name" value="NF-KAPPA-B INHIBITOR ALPHA"/>
    <property type="match status" value="1"/>
</dbReference>
<feature type="region of interest" description="Disordered" evidence="4">
    <location>
        <begin position="1"/>
        <end position="32"/>
    </location>
</feature>
<feature type="repeat" description="ANK" evidence="3">
    <location>
        <begin position="818"/>
        <end position="844"/>
    </location>
</feature>
<name>A0A1L0FP80_9ASCO</name>
<keyword evidence="5" id="KW-0472">Membrane</keyword>
<keyword evidence="2 3" id="KW-0040">ANK repeat</keyword>
<dbReference type="SUPFAM" id="SSF81296">
    <property type="entry name" value="E set domains"/>
    <property type="match status" value="1"/>
</dbReference>
<feature type="domain" description="IPT/TIG" evidence="6">
    <location>
        <begin position="612"/>
        <end position="701"/>
    </location>
</feature>
<dbReference type="InterPro" id="IPR057962">
    <property type="entry name" value="SPT23_MGA2_DBD"/>
</dbReference>
<proteinExistence type="predicted"/>
<dbReference type="AlphaFoldDB" id="A0A1L0FP80"/>
<feature type="compositionally biased region" description="Basic and acidic residues" evidence="4">
    <location>
        <begin position="21"/>
        <end position="32"/>
    </location>
</feature>
<sequence length="1194" mass="135752">MNSDFNTDQFLQSEEPLNINHNKDKNKKSDKNEDFDNFSSLMNFIDFDNVDFQLPNTNIGQDMKSTNSMQRIVFEQLMTKNSSNSSNHLNDGANMDFDFSLIEKQGSNGFENQLQDDESNINKLNSLNNDFNLYMDDIMRVNALKTNTTNPVPVDSFLSEGTQLHKTESKNNNYINELVDVFDDHLNISSEEPVLQQELLKNINTLQANNIYYWKNCLKYVENAKFGKSPDFTRSDFVKEQENIKRTSLLRDSESDEYIKMPEDASMFPYKITVGEIPPTSRVETQVKLNISIEPAPKQNIIHLSTNCIPRRKYMLSEPIDTWDENLLEHVLFLEAHVIKVSDKSPVTPCERCCKREERRFSRRKSGATDADLWAVNDDREALIFNHKQLCVLNQNGANTNPSASEPKVSSNPDSKYITFISRFVCYCRHQKEPVGFEIVFLLKNHKGEIIGKKTSSSIKVVNITQRTKTIKDNASDFSDTASSVASESSYATDYSNSRQSSIDYSESSYQSELDRHSDALMNDRNSRSYKAMNSLSASTQELLQHQGQNSNASNQDINLSSISMNNKLFNSNSPSFRVSPNVPRNASTNNLLMVKNNTQNFMQQQKTESPKPSIFKIIPNSGPTSGAVEVTILGENFTPNTDVVFGYNKALSVNYWGPTTIVAKAPPTPTAGPVQVVSLVDSMYIPESIPSNPEAIFTYVDQNDKQLLELALKIVDINNNKSLNSTQFSTDTALAQDLLMKQQSNGNGSQDSDFKYEAHKVVLSLLNSTTNDSTKNDLNKKNEEGRTLLHLACMKSHIELIIFLVSNSVNVNCVDNYGYTPLHFACLQDDIRVMKMLIAMNCDKFSPTYCNDLSTPLELYLNNFKSKDDCKNYDEVYELLKEDDKKDFRSGSMDQHSAYSNESGFQQHMSTMVSQSSNCLVENHKSDMENERSTDILHLKDTMIGKASRASENESTTSALTVNDSVNSSLESHPPLYDDLYPESVLKKPSEEFEDIQNQKMIDVVVPKLSSHPVQSLLPPIDSLSMKLDLIETTDMEDKIANSLEHRKTKNDNTTDTELYDEHYENDRNGLGMIKNKYKNKMLRLNMFNEDLMNQFKLMKSKQKDFSMDTKLIFFWIPFLLILISTVVVLAFSSSSENSIADSWNMASNKIRTRLANFFLGKQRWQMFVKDAIHQGEIKFKEAFNSENIQSIF</sequence>
<feature type="compositionally biased region" description="Polar residues" evidence="4">
    <location>
        <begin position="1"/>
        <end position="12"/>
    </location>
</feature>
<dbReference type="SMART" id="SM00429">
    <property type="entry name" value="IPT"/>
    <property type="match status" value="1"/>
</dbReference>